<name>A0AAD5RX98_9PEZI</name>
<dbReference type="GO" id="GO:0031929">
    <property type="term" value="P:TOR signaling"/>
    <property type="evidence" value="ECO:0007669"/>
    <property type="project" value="InterPro"/>
</dbReference>
<dbReference type="EMBL" id="JAKWBI020000041">
    <property type="protein sequence ID" value="KAJ2904963.1"/>
    <property type="molecule type" value="Genomic_DNA"/>
</dbReference>
<protein>
    <recommendedName>
        <fullName evidence="6">WD40 repeat-like protein</fullName>
    </recommendedName>
</protein>
<proteinExistence type="inferred from homology"/>
<feature type="compositionally biased region" description="Polar residues" evidence="3">
    <location>
        <begin position="84"/>
        <end position="96"/>
    </location>
</feature>
<gene>
    <name evidence="4" type="ORF">MKZ38_006828</name>
</gene>
<dbReference type="GO" id="GO:0031932">
    <property type="term" value="C:TORC2 complex"/>
    <property type="evidence" value="ECO:0007669"/>
    <property type="project" value="InterPro"/>
</dbReference>
<feature type="compositionally biased region" description="Acidic residues" evidence="3">
    <location>
        <begin position="1083"/>
        <end position="1095"/>
    </location>
</feature>
<feature type="region of interest" description="Disordered" evidence="3">
    <location>
        <begin position="425"/>
        <end position="446"/>
    </location>
</feature>
<dbReference type="Pfam" id="PF00400">
    <property type="entry name" value="WD40"/>
    <property type="match status" value="2"/>
</dbReference>
<dbReference type="InterPro" id="IPR001680">
    <property type="entry name" value="WD40_rpt"/>
</dbReference>
<dbReference type="SUPFAM" id="SSF50978">
    <property type="entry name" value="WD40 repeat-like"/>
    <property type="match status" value="2"/>
</dbReference>
<feature type="compositionally biased region" description="Acidic residues" evidence="3">
    <location>
        <begin position="1062"/>
        <end position="1073"/>
    </location>
</feature>
<dbReference type="PANTHER" id="PTHR19842:SF2">
    <property type="entry name" value="WD REPEAT PROTEIN (AFU_ORTHOLOGUE AFUA_5G04300)"/>
    <property type="match status" value="1"/>
</dbReference>
<accession>A0AAD5RX98</accession>
<feature type="region of interest" description="Disordered" evidence="3">
    <location>
        <begin position="84"/>
        <end position="127"/>
    </location>
</feature>
<dbReference type="Proteomes" id="UP001201980">
    <property type="component" value="Unassembled WGS sequence"/>
</dbReference>
<evidence type="ECO:0000256" key="1">
    <source>
        <dbReference type="ARBA" id="ARBA00009890"/>
    </source>
</evidence>
<dbReference type="GO" id="GO:0032956">
    <property type="term" value="P:regulation of actin cytoskeleton organization"/>
    <property type="evidence" value="ECO:0007669"/>
    <property type="project" value="TreeGrafter"/>
</dbReference>
<keyword evidence="2" id="KW-0853">WD repeat</keyword>
<dbReference type="InterPro" id="IPR036322">
    <property type="entry name" value="WD40_repeat_dom_sf"/>
</dbReference>
<dbReference type="InterPro" id="IPR015943">
    <property type="entry name" value="WD40/YVTN_repeat-like_dom_sf"/>
</dbReference>
<keyword evidence="5" id="KW-1185">Reference proteome</keyword>
<feature type="region of interest" description="Disordered" evidence="3">
    <location>
        <begin position="31"/>
        <end position="54"/>
    </location>
</feature>
<organism evidence="4 5">
    <name type="scientific">Zalerion maritima</name>
    <dbReference type="NCBI Taxonomy" id="339359"/>
    <lineage>
        <taxon>Eukaryota</taxon>
        <taxon>Fungi</taxon>
        <taxon>Dikarya</taxon>
        <taxon>Ascomycota</taxon>
        <taxon>Pezizomycotina</taxon>
        <taxon>Sordariomycetes</taxon>
        <taxon>Lulworthiomycetidae</taxon>
        <taxon>Lulworthiales</taxon>
        <taxon>Lulworthiaceae</taxon>
        <taxon>Zalerion</taxon>
    </lineage>
</organism>
<sequence>MARGPREEVAISIIDLTGDDDDLQLGSVADWETAAPPSKKPRLGQSPIATSNRAFNGTKAALKLGKISSKNLSLDTHQLLRANLRNSGQQRGNRGQTTERHNATHPPLKKPHLHPTEAQNAAQPDTPAAAAAAAAAAATAAVSLPALAQAFTSGADDIGDSDHSSGVSIKPSKSAFYAPEFRPYLQAERRRRVLGGAKGGKFLTTKPEAISQPTIFHSDFTRGEVRVLHLLARNFYHATMPSKYTPVKGLGKLLRSKKRNLAWGRGQAEGVFEYLLRQHREYAGLLSHRSPEAVHSFLEDLKKKQVPETETASGANGGVLILDRDASGTKTVIGRGQRTNILLLGRELCGPAITSRRGEYINFRNELRKVREDGLELRVQWTNCAGDIHTACWVSDDNFIVGTTNHSDRHNQQYNRPGNLLLGHLGSAKNDTDVSSSPSNGGDSEVAMVSSRQNTLRAYPNHRILRPIVEKGENSTHEMRHSQDPYLYTTVCDSVYDPTHNRAFTCGYDKTVKIWRISPSNQSRMTLLGTWPHSGNVNFVVCSSEGAIATASDVGRDAVRVYRIPPDSDYSEGLGISSTPYISLAHRREAIPPAPADGSPQKWAYCPASIKWGIHSSCSSLLLVGYSPRSLTYEEETSLVIPEDKKHTGEIALWDTSFAPPRRQKVNTASNANVFDVCWHPTLAMFLVGTSPCGIVDEGVRTQIYIYQPSPDDQHGHDEHGHDPSFSWSVVKTLDCGASDINEIVLRPNSVLHSYVAAACTDGRVHIWDTAPCDQDGDKPMYVLPHGEPVEALVDPTAREEEDVGVKFVSWGKSPDRFYTGSSDGMVKVWSLRSDRAPYLWDALEVPGAITYGSFSPDYARLLIGDATGRVSLLSVHEEDEAAGSFLHVGSRKIRRPQLVIPHEELRRPEVDDAGGGPTGQEASGVERANEWLAKGALVKTRAGAAQGPNYGEVIGLYELGSHLDENPRGPLLGRVQCLQQEERGKHIFPDLKKLGLERQTLRPPVALTAAGSGHGEEGLHTRFEEAMTLDLDPETKRELVAEGAILSLEGREDIFANEFEYEDEDEDEDGFGYDDSWGAEGGGEEDEHEEDEGNYEGQGGDAMVLCD</sequence>
<evidence type="ECO:0000256" key="3">
    <source>
        <dbReference type="SAM" id="MobiDB-lite"/>
    </source>
</evidence>
<evidence type="ECO:0008006" key="6">
    <source>
        <dbReference type="Google" id="ProtNLM"/>
    </source>
</evidence>
<dbReference type="InterPro" id="IPR037588">
    <property type="entry name" value="MLST8"/>
</dbReference>
<dbReference type="PANTHER" id="PTHR19842">
    <property type="entry name" value="G BETA-LIKE PROTEIN GBL"/>
    <property type="match status" value="1"/>
</dbReference>
<dbReference type="GO" id="GO:0031931">
    <property type="term" value="C:TORC1 complex"/>
    <property type="evidence" value="ECO:0007669"/>
    <property type="project" value="InterPro"/>
</dbReference>
<feature type="compositionally biased region" description="Low complexity" evidence="3">
    <location>
        <begin position="118"/>
        <end position="127"/>
    </location>
</feature>
<dbReference type="Gene3D" id="2.130.10.10">
    <property type="entry name" value="YVTN repeat-like/Quinoprotein amine dehydrogenase"/>
    <property type="match status" value="2"/>
</dbReference>
<comment type="similarity">
    <text evidence="1">Belongs to the WD repeat LST8 family.</text>
</comment>
<evidence type="ECO:0000313" key="4">
    <source>
        <dbReference type="EMBL" id="KAJ2904963.1"/>
    </source>
</evidence>
<feature type="region of interest" description="Disordered" evidence="3">
    <location>
        <begin position="1062"/>
        <end position="1108"/>
    </location>
</feature>
<feature type="compositionally biased region" description="Polar residues" evidence="3">
    <location>
        <begin position="433"/>
        <end position="442"/>
    </location>
</feature>
<dbReference type="SMART" id="SM00320">
    <property type="entry name" value="WD40"/>
    <property type="match status" value="5"/>
</dbReference>
<evidence type="ECO:0000256" key="2">
    <source>
        <dbReference type="PROSITE-ProRule" id="PRU00221"/>
    </source>
</evidence>
<reference evidence="4" key="1">
    <citation type="submission" date="2022-07" db="EMBL/GenBank/DDBJ databases">
        <title>Draft genome sequence of Zalerion maritima ATCC 34329, a (micro)plastics degrading marine fungus.</title>
        <authorList>
            <person name="Paco A."/>
            <person name="Goncalves M.F.M."/>
            <person name="Rocha-Santos T.A.P."/>
            <person name="Alves A."/>
        </authorList>
    </citation>
    <scope>NUCLEOTIDE SEQUENCE</scope>
    <source>
        <strain evidence="4">ATCC 34329</strain>
    </source>
</reference>
<evidence type="ECO:0000313" key="5">
    <source>
        <dbReference type="Proteomes" id="UP001201980"/>
    </source>
</evidence>
<dbReference type="PROSITE" id="PS50082">
    <property type="entry name" value="WD_REPEATS_2"/>
    <property type="match status" value="1"/>
</dbReference>
<feature type="repeat" description="WD" evidence="2">
    <location>
        <begin position="799"/>
        <end position="840"/>
    </location>
</feature>
<dbReference type="AlphaFoldDB" id="A0AAD5RX98"/>
<comment type="caution">
    <text evidence="4">The sequence shown here is derived from an EMBL/GenBank/DDBJ whole genome shotgun (WGS) entry which is preliminary data.</text>
</comment>